<proteinExistence type="predicted"/>
<dbReference type="SUPFAM" id="SSF48403">
    <property type="entry name" value="Ankyrin repeat"/>
    <property type="match status" value="1"/>
</dbReference>
<evidence type="ECO:0000256" key="1">
    <source>
        <dbReference type="ARBA" id="ARBA00022737"/>
    </source>
</evidence>
<gene>
    <name evidence="7" type="ORF">FNF27_00311</name>
    <name evidence="6" type="ORF">FNF28_00402</name>
    <name evidence="4" type="ORF">FNF29_01445</name>
    <name evidence="5" type="ORF">FNF31_02742</name>
</gene>
<dbReference type="OrthoDB" id="194358at2759"/>
<evidence type="ECO:0000313" key="9">
    <source>
        <dbReference type="Proteomes" id="UP000323011"/>
    </source>
</evidence>
<dbReference type="InterPro" id="IPR002110">
    <property type="entry name" value="Ankyrin_rpt"/>
</dbReference>
<dbReference type="Gene3D" id="1.25.40.20">
    <property type="entry name" value="Ankyrin repeat-containing domain"/>
    <property type="match status" value="1"/>
</dbReference>
<dbReference type="InterPro" id="IPR036770">
    <property type="entry name" value="Ankyrin_rpt-contain_sf"/>
</dbReference>
<evidence type="ECO:0000313" key="8">
    <source>
        <dbReference type="Proteomes" id="UP000322899"/>
    </source>
</evidence>
<sequence>MELVERQLGMITGARSRRRASVASVLAVSPSAHKLEGNAAFSSLIESFLAAVKVIGDRTPTDREIETTRKYLELLEAKSAEDHLRAVDELLFQAPTEFIAATRALQRAERFVFAAASGQLDVVDAAIVADFQLIHAVDRDGHTALMAAAATDQEAVIRLLAERGANMNVQDYEGMTALHAAVEAEAVAAGMALLSLGADPCVVSSARQTPLDVVATMQPKQRAALRSLTFALLKAGGKGADWAALVEKEGLPIAVAGTAKGAEEAFAAIDAEHGSEEGAEAPLVAAAAASPGRSKRPQRVEFSA</sequence>
<dbReference type="EMBL" id="VLTN01000005">
    <property type="protein sequence ID" value="KAA0156027.1"/>
    <property type="molecule type" value="Genomic_DNA"/>
</dbReference>
<keyword evidence="1" id="KW-0677">Repeat</keyword>
<comment type="caution">
    <text evidence="6">The sequence shown here is derived from an EMBL/GenBank/DDBJ whole genome shotgun (WGS) entry which is preliminary data.</text>
</comment>
<evidence type="ECO:0000313" key="4">
    <source>
        <dbReference type="EMBL" id="KAA0156027.1"/>
    </source>
</evidence>
<dbReference type="GO" id="GO:0085020">
    <property type="term" value="P:protein K6-linked ubiquitination"/>
    <property type="evidence" value="ECO:0007669"/>
    <property type="project" value="TreeGrafter"/>
</dbReference>
<evidence type="ECO:0000313" key="6">
    <source>
        <dbReference type="EMBL" id="KAA0171766.1"/>
    </source>
</evidence>
<dbReference type="Proteomes" id="UP000325113">
    <property type="component" value="Unassembled WGS sequence"/>
</dbReference>
<evidence type="ECO:0000313" key="11">
    <source>
        <dbReference type="Proteomes" id="UP000325113"/>
    </source>
</evidence>
<evidence type="ECO:0000313" key="5">
    <source>
        <dbReference type="EMBL" id="KAA0163580.1"/>
    </source>
</evidence>
<dbReference type="Proteomes" id="UP000322899">
    <property type="component" value="Unassembled WGS sequence"/>
</dbReference>
<evidence type="ECO:0000256" key="3">
    <source>
        <dbReference type="PROSITE-ProRule" id="PRU00023"/>
    </source>
</evidence>
<keyword evidence="9" id="KW-1185">Reference proteome</keyword>
<feature type="repeat" description="ANK" evidence="3">
    <location>
        <begin position="173"/>
        <end position="205"/>
    </location>
</feature>
<keyword evidence="2 3" id="KW-0040">ANK repeat</keyword>
<dbReference type="SMART" id="SM00248">
    <property type="entry name" value="ANK"/>
    <property type="match status" value="2"/>
</dbReference>
<evidence type="ECO:0000313" key="7">
    <source>
        <dbReference type="EMBL" id="KAA0178462.1"/>
    </source>
</evidence>
<protein>
    <submittedName>
        <fullName evidence="6">Uncharacterized protein</fullName>
    </submittedName>
</protein>
<dbReference type="EMBL" id="VLTM01000021">
    <property type="protein sequence ID" value="KAA0163580.1"/>
    <property type="molecule type" value="Genomic_DNA"/>
</dbReference>
<accession>A0A5A8E1V2</accession>
<dbReference type="PROSITE" id="PS50297">
    <property type="entry name" value="ANK_REP_REGION"/>
    <property type="match status" value="1"/>
</dbReference>
<reference evidence="8 9" key="1">
    <citation type="submission" date="2019-07" db="EMBL/GenBank/DDBJ databases">
        <title>Genomes of Cafeteria roenbergensis.</title>
        <authorList>
            <person name="Fischer M.G."/>
            <person name="Hackl T."/>
            <person name="Roman M."/>
        </authorList>
    </citation>
    <scope>NUCLEOTIDE SEQUENCE [LARGE SCALE GENOMIC DNA]</scope>
    <source>
        <strain evidence="4 9">BVI</strain>
        <strain evidence="5 11">Cflag</strain>
        <strain evidence="7 8">E4-10P</strain>
        <strain evidence="6 10">RCC970-E3</strain>
    </source>
</reference>
<evidence type="ECO:0000313" key="10">
    <source>
        <dbReference type="Proteomes" id="UP000324907"/>
    </source>
</evidence>
<organism evidence="6 10">
    <name type="scientific">Cafeteria roenbergensis</name>
    <name type="common">Marine flagellate</name>
    <dbReference type="NCBI Taxonomy" id="33653"/>
    <lineage>
        <taxon>Eukaryota</taxon>
        <taxon>Sar</taxon>
        <taxon>Stramenopiles</taxon>
        <taxon>Bigyra</taxon>
        <taxon>Opalozoa</taxon>
        <taxon>Bicosoecida</taxon>
        <taxon>Cafeteriaceae</taxon>
        <taxon>Cafeteria</taxon>
    </lineage>
</organism>
<evidence type="ECO:0000256" key="2">
    <source>
        <dbReference type="ARBA" id="ARBA00023043"/>
    </source>
</evidence>
<dbReference type="GO" id="GO:0004842">
    <property type="term" value="F:ubiquitin-protein transferase activity"/>
    <property type="evidence" value="ECO:0007669"/>
    <property type="project" value="TreeGrafter"/>
</dbReference>
<name>A0A5A8E1V2_CAFRO</name>
<dbReference type="EMBL" id="VLTO01000001">
    <property type="protein sequence ID" value="KAA0178462.1"/>
    <property type="molecule type" value="Genomic_DNA"/>
</dbReference>
<dbReference type="PROSITE" id="PS50088">
    <property type="entry name" value="ANK_REPEAT"/>
    <property type="match status" value="2"/>
</dbReference>
<dbReference type="Proteomes" id="UP000323011">
    <property type="component" value="Unassembled WGS sequence"/>
</dbReference>
<feature type="repeat" description="ANK" evidence="3">
    <location>
        <begin position="140"/>
        <end position="172"/>
    </location>
</feature>
<dbReference type="Proteomes" id="UP000324907">
    <property type="component" value="Unassembled WGS sequence"/>
</dbReference>
<dbReference type="Pfam" id="PF12796">
    <property type="entry name" value="Ank_2"/>
    <property type="match status" value="1"/>
</dbReference>
<dbReference type="EMBL" id="VLTL01000004">
    <property type="protein sequence ID" value="KAA0171766.1"/>
    <property type="molecule type" value="Genomic_DNA"/>
</dbReference>
<dbReference type="PANTHER" id="PTHR24171:SF8">
    <property type="entry name" value="BRCA1-ASSOCIATED RING DOMAIN PROTEIN 1"/>
    <property type="match status" value="1"/>
</dbReference>
<dbReference type="PANTHER" id="PTHR24171">
    <property type="entry name" value="ANKYRIN REPEAT DOMAIN-CONTAINING PROTEIN 39-RELATED"/>
    <property type="match status" value="1"/>
</dbReference>
<dbReference type="AlphaFoldDB" id="A0A5A8E1V2"/>